<protein>
    <recommendedName>
        <fullName evidence="4">Lipoprotein</fullName>
    </recommendedName>
</protein>
<keyword evidence="3" id="KW-1185">Reference proteome</keyword>
<feature type="signal peptide" evidence="1">
    <location>
        <begin position="1"/>
        <end position="17"/>
    </location>
</feature>
<name>A0A449BAN0_9BACT</name>
<dbReference type="EMBL" id="LR215043">
    <property type="protein sequence ID" value="VEU78249.1"/>
    <property type="molecule type" value="Genomic_DNA"/>
</dbReference>
<evidence type="ECO:0000256" key="1">
    <source>
        <dbReference type="SAM" id="SignalP"/>
    </source>
</evidence>
<reference evidence="2 3" key="1">
    <citation type="submission" date="2019-01" db="EMBL/GenBank/DDBJ databases">
        <authorList>
            <consortium name="Pathogen Informatics"/>
        </authorList>
    </citation>
    <scope>NUCLEOTIDE SEQUENCE [LARGE SCALE GENOMIC DNA]</scope>
    <source>
        <strain evidence="2 3">NCTC10184</strain>
    </source>
</reference>
<evidence type="ECO:0000313" key="3">
    <source>
        <dbReference type="Proteomes" id="UP000290876"/>
    </source>
</evidence>
<dbReference type="AlphaFoldDB" id="A0A449BAN0"/>
<dbReference type="RefSeq" id="WP_129623086.1">
    <property type="nucleotide sequence ID" value="NZ_LR215043.1"/>
</dbReference>
<keyword evidence="1" id="KW-0732">Signal</keyword>
<proteinExistence type="predicted"/>
<dbReference type="NCBIfam" id="NF045892">
    <property type="entry name" value="ICE_Mbov_0399"/>
    <property type="match status" value="1"/>
</dbReference>
<dbReference type="Proteomes" id="UP000290876">
    <property type="component" value="Chromosome"/>
</dbReference>
<organism evidence="2 3">
    <name type="scientific">Mycoplasmopsis columbinasalis</name>
    <dbReference type="NCBI Taxonomy" id="114880"/>
    <lineage>
        <taxon>Bacteria</taxon>
        <taxon>Bacillati</taxon>
        <taxon>Mycoplasmatota</taxon>
        <taxon>Mycoplasmoidales</taxon>
        <taxon>Metamycoplasmataceae</taxon>
        <taxon>Mycoplasmopsis</taxon>
    </lineage>
</organism>
<evidence type="ECO:0000313" key="2">
    <source>
        <dbReference type="EMBL" id="VEU78249.1"/>
    </source>
</evidence>
<accession>A0A449BAN0</accession>
<sequence length="1223" mass="142872">MKKIKFKKIIWPLIATALIPATVCTTVNSTKQNKQIMNFKSQAMYSRPYYSPIETDTLAGGIWYGSPLRKSKYEFPEQWKEKMLDLNNHEYIETKNFNNISVIAQMDNKTRKIVLYFAPYYSPVWSVYQSLTVDTWREVSNKWNGSAEFEFTITANKVTDKVKYHQLYKLCTLINKNLLFFNNDVISIKINRLVEKRNLDGTRYNWFWLSKNGAEESTNVRIKTYNIYPNKQNPNAKYEWEWNKFYQSSKLERIVIESDTGGDLYTPVSAGSALSSNQTKLEQYLDKINRELGNNLKLTYTKESGSVIDLYLRIKSTGQSSKLYNNLQIEFATSDNYNKRELGKRLIIQKNKIPANPTNSYHTGLIDDIETKIVNYEGIREGEIQNGEVFDITSKFFAPVKIIFNTTNAENEYMLVNGKKIEVYNKQFEAVLTDNRQHTADNERIWNENIVDRTQIQTIFNSHKRNEYLVELIQVDPNNKKLILKHYKKIFVIDSLNPKIDFKWYGWDPDRNSNQKALIEEFIKNDDGSLKVDQNGQNIRNPLYDPLINKETGTKKELVLINFDKFQNGQMLKNTDTKFSYETFKAAVPSLETFYKNTKLPAKTNWILPSSNTSNYVIAEAIVLNKGGLKKFPNKQKYLIFKLAKDQNDSLFFKPINTANPVKWYEEQIINNSDNNDLENDFFSSPGLWLFASKDTNKISSFKLVYIVNEQNSNKLFTEIYKESNNVISPLFSTIEGQKFYNFLRDELGHTKDDITKFSYEQILEFYKLYVYSKNLKWENKNISIITPIINKEELNNKFTKSQFQHDYVDAANGFQIFANNFLLDFPYKSYAKVQKIKLAQDTNERNFVEVNFVLDTVKQNYYLSSNVVRFPILFKPEPLIETDQPQEHTTSTENEPIFPVEDLPKPIELVLNHQYFIDQAHLLSKDKFKEKILEEKQLWFLNSDNDLFQKIDFNLTENDNNFKISAKFKDEKNMTQYYFSPTNEFIINISEFGTARTIEEKTEIDENPENEDKKQAISISVFENISIPSINLNGLDEPEKIIEYLKTSVKEFMENLVEGEDYVFKNIDEVAVSLSKPQKYNNSDVQPKVEKLIISAADGRIGLLEVEIINFVKNIFKDTIDLSNLEFEELNVEATTKEVLKNTILNKIKRELKKENIVLDDDVYISNLEQGVNKLNVGNGEVFSFEILPLNKKIINSANINIKILLWELLMRKQIKIMILIW</sequence>
<dbReference type="KEGG" id="mcob:NCTC10184_00487"/>
<evidence type="ECO:0008006" key="4">
    <source>
        <dbReference type="Google" id="ProtNLM"/>
    </source>
</evidence>
<dbReference type="OrthoDB" id="400200at2"/>
<gene>
    <name evidence="2" type="ORF">NCTC10184_00487</name>
</gene>
<feature type="chain" id="PRO_5019526134" description="Lipoprotein" evidence="1">
    <location>
        <begin position="18"/>
        <end position="1223"/>
    </location>
</feature>